<feature type="domain" description="Glycosyl transferase family 1" evidence="3">
    <location>
        <begin position="197"/>
        <end position="352"/>
    </location>
</feature>
<dbReference type="InterPro" id="IPR028098">
    <property type="entry name" value="Glyco_trans_4-like_N"/>
</dbReference>
<evidence type="ECO:0000313" key="6">
    <source>
        <dbReference type="Proteomes" id="UP000184212"/>
    </source>
</evidence>
<sequence>MKGKCILYVQHAGAMGGSVVSLRELVLDAVQQQYRCVVACPNQEIADVYRAIGAEAFVTPIMGFNHNTALFYKATVLDILRFIKMLLMTRISFWKMRKIVKAVRPDIVHLNSSVLILYALFFRRFSIPVIYHVRENVVQGYFGWRKSFIRKAANKWAAAIIYISEYEFELLGTDLGKSTVIYNYVHEHAFQQDAEADNRPVADQQFKIVILGGLFNLKGGKTILESLMRAPSEVELLVLGGVDPREKGAELSALESKTYFAEIVALLNRPEVGDRVKFYGRVSNPAKYISRANALLFWAAAPHFPRPVFEAWLLEKPVLYYNPLFKNPIINERNVSVVQENTPDALAKCIQALPGSSFTSAETIAANYAVAKANFTEQNFLKIDAIYRQHLSPE</sequence>
<feature type="domain" description="Glycosyltransferase subfamily 4-like N-terminal" evidence="4">
    <location>
        <begin position="15"/>
        <end position="185"/>
    </location>
</feature>
<dbReference type="PANTHER" id="PTHR12526:SF629">
    <property type="entry name" value="TEICHURONIC ACID BIOSYNTHESIS GLYCOSYLTRANSFERASE TUAH-RELATED"/>
    <property type="match status" value="1"/>
</dbReference>
<dbReference type="GO" id="GO:0016757">
    <property type="term" value="F:glycosyltransferase activity"/>
    <property type="evidence" value="ECO:0007669"/>
    <property type="project" value="UniProtKB-KW"/>
</dbReference>
<accession>A0A1M5NS21</accession>
<dbReference type="Gene3D" id="3.40.50.2000">
    <property type="entry name" value="Glycogen Phosphorylase B"/>
    <property type="match status" value="2"/>
</dbReference>
<dbReference type="EMBL" id="FQWQ01000001">
    <property type="protein sequence ID" value="SHG92245.1"/>
    <property type="molecule type" value="Genomic_DNA"/>
</dbReference>
<evidence type="ECO:0000256" key="1">
    <source>
        <dbReference type="ARBA" id="ARBA00022676"/>
    </source>
</evidence>
<dbReference type="SUPFAM" id="SSF53756">
    <property type="entry name" value="UDP-Glycosyltransferase/glycogen phosphorylase"/>
    <property type="match status" value="1"/>
</dbReference>
<evidence type="ECO:0000256" key="2">
    <source>
        <dbReference type="ARBA" id="ARBA00022679"/>
    </source>
</evidence>
<keyword evidence="6" id="KW-1185">Reference proteome</keyword>
<protein>
    <submittedName>
        <fullName evidence="5">Glycosyltransferase involved in cell wall bisynthesis</fullName>
    </submittedName>
</protein>
<gene>
    <name evidence="5" type="ORF">SAMN04488109_2485</name>
</gene>
<evidence type="ECO:0000259" key="3">
    <source>
        <dbReference type="Pfam" id="PF00534"/>
    </source>
</evidence>
<evidence type="ECO:0000313" key="5">
    <source>
        <dbReference type="EMBL" id="SHG92245.1"/>
    </source>
</evidence>
<dbReference type="Pfam" id="PF13439">
    <property type="entry name" value="Glyco_transf_4"/>
    <property type="match status" value="1"/>
</dbReference>
<evidence type="ECO:0000259" key="4">
    <source>
        <dbReference type="Pfam" id="PF13439"/>
    </source>
</evidence>
<name>A0A1M5NS21_9BACT</name>
<keyword evidence="1" id="KW-0328">Glycosyltransferase</keyword>
<organism evidence="5 6">
    <name type="scientific">Chryseolinea serpens</name>
    <dbReference type="NCBI Taxonomy" id="947013"/>
    <lineage>
        <taxon>Bacteria</taxon>
        <taxon>Pseudomonadati</taxon>
        <taxon>Bacteroidota</taxon>
        <taxon>Cytophagia</taxon>
        <taxon>Cytophagales</taxon>
        <taxon>Fulvivirgaceae</taxon>
        <taxon>Chryseolinea</taxon>
    </lineage>
</organism>
<dbReference type="PANTHER" id="PTHR12526">
    <property type="entry name" value="GLYCOSYLTRANSFERASE"/>
    <property type="match status" value="1"/>
</dbReference>
<dbReference type="AlphaFoldDB" id="A0A1M5NS21"/>
<dbReference type="STRING" id="947013.SAMN04488109_2485"/>
<dbReference type="InterPro" id="IPR001296">
    <property type="entry name" value="Glyco_trans_1"/>
</dbReference>
<dbReference type="CDD" id="cd03801">
    <property type="entry name" value="GT4_PimA-like"/>
    <property type="match status" value="1"/>
</dbReference>
<reference evidence="5 6" key="1">
    <citation type="submission" date="2016-11" db="EMBL/GenBank/DDBJ databases">
        <authorList>
            <person name="Jaros S."/>
            <person name="Januszkiewicz K."/>
            <person name="Wedrychowicz H."/>
        </authorList>
    </citation>
    <scope>NUCLEOTIDE SEQUENCE [LARGE SCALE GENOMIC DNA]</scope>
    <source>
        <strain evidence="5 6">DSM 24574</strain>
    </source>
</reference>
<dbReference type="Proteomes" id="UP000184212">
    <property type="component" value="Unassembled WGS sequence"/>
</dbReference>
<proteinExistence type="predicted"/>
<keyword evidence="2 5" id="KW-0808">Transferase</keyword>
<dbReference type="Pfam" id="PF00534">
    <property type="entry name" value="Glycos_transf_1"/>
    <property type="match status" value="1"/>
</dbReference>